<keyword evidence="2" id="KW-1185">Reference proteome</keyword>
<gene>
    <name evidence="1" type="ORF">NPIL_472271</name>
</gene>
<dbReference type="Proteomes" id="UP000887013">
    <property type="component" value="Unassembled WGS sequence"/>
</dbReference>
<reference evidence="1" key="1">
    <citation type="submission" date="2020-08" db="EMBL/GenBank/DDBJ databases">
        <title>Multicomponent nature underlies the extraordinary mechanical properties of spider dragline silk.</title>
        <authorList>
            <person name="Kono N."/>
            <person name="Nakamura H."/>
            <person name="Mori M."/>
            <person name="Yoshida Y."/>
            <person name="Ohtoshi R."/>
            <person name="Malay A.D."/>
            <person name="Moran D.A.P."/>
            <person name="Tomita M."/>
            <person name="Numata K."/>
            <person name="Arakawa K."/>
        </authorList>
    </citation>
    <scope>NUCLEOTIDE SEQUENCE</scope>
</reference>
<accession>A0A8X6T644</accession>
<proteinExistence type="predicted"/>
<protein>
    <submittedName>
        <fullName evidence="1">Uncharacterized protein</fullName>
    </submittedName>
</protein>
<name>A0A8X6T644_NEPPI</name>
<evidence type="ECO:0000313" key="1">
    <source>
        <dbReference type="EMBL" id="GFS76206.1"/>
    </source>
</evidence>
<dbReference type="AlphaFoldDB" id="A0A8X6T644"/>
<dbReference type="EMBL" id="BMAW01050611">
    <property type="protein sequence ID" value="GFS76206.1"/>
    <property type="molecule type" value="Genomic_DNA"/>
</dbReference>
<sequence length="84" mass="8808">MGVANFSSGGRRCVYSISLISLSCRRSVVTGTLGCPWLSVTHPRERPSLCVCGDGGTAAADGRNRDVTSHVVTSAIWRGKEVAA</sequence>
<organism evidence="1 2">
    <name type="scientific">Nephila pilipes</name>
    <name type="common">Giant wood spider</name>
    <name type="synonym">Nephila maculata</name>
    <dbReference type="NCBI Taxonomy" id="299642"/>
    <lineage>
        <taxon>Eukaryota</taxon>
        <taxon>Metazoa</taxon>
        <taxon>Ecdysozoa</taxon>
        <taxon>Arthropoda</taxon>
        <taxon>Chelicerata</taxon>
        <taxon>Arachnida</taxon>
        <taxon>Araneae</taxon>
        <taxon>Araneomorphae</taxon>
        <taxon>Entelegynae</taxon>
        <taxon>Araneoidea</taxon>
        <taxon>Nephilidae</taxon>
        <taxon>Nephila</taxon>
    </lineage>
</organism>
<evidence type="ECO:0000313" key="2">
    <source>
        <dbReference type="Proteomes" id="UP000887013"/>
    </source>
</evidence>
<dbReference type="OrthoDB" id="10492416at2759"/>
<comment type="caution">
    <text evidence="1">The sequence shown here is derived from an EMBL/GenBank/DDBJ whole genome shotgun (WGS) entry which is preliminary data.</text>
</comment>